<dbReference type="InterPro" id="IPR001789">
    <property type="entry name" value="Sig_transdc_resp-reg_receiver"/>
</dbReference>
<evidence type="ECO:0000256" key="16">
    <source>
        <dbReference type="SAM" id="Phobius"/>
    </source>
</evidence>
<dbReference type="InterPro" id="IPR004358">
    <property type="entry name" value="Sig_transdc_His_kin-like_C"/>
</dbReference>
<dbReference type="GO" id="GO:0005886">
    <property type="term" value="C:plasma membrane"/>
    <property type="evidence" value="ECO:0007669"/>
    <property type="project" value="UniProtKB-SubCell"/>
</dbReference>
<dbReference type="CDD" id="cd17546">
    <property type="entry name" value="REC_hyHK_CKI1_RcsC-like"/>
    <property type="match status" value="1"/>
</dbReference>
<evidence type="ECO:0000256" key="5">
    <source>
        <dbReference type="ARBA" id="ARBA00022475"/>
    </source>
</evidence>
<protein>
    <recommendedName>
        <fullName evidence="13">Circadian input-output histidine kinase CikA</fullName>
        <ecNumber evidence="4">2.7.13.3</ecNumber>
    </recommendedName>
</protein>
<proteinExistence type="inferred from homology"/>
<dbReference type="CDD" id="cd06225">
    <property type="entry name" value="HAMP"/>
    <property type="match status" value="1"/>
</dbReference>
<keyword evidence="7" id="KW-0808">Transferase</keyword>
<dbReference type="CDD" id="cd19411">
    <property type="entry name" value="MCP2201-like_sensor"/>
    <property type="match status" value="1"/>
</dbReference>
<dbReference type="SMART" id="SM00387">
    <property type="entry name" value="HATPase_c"/>
    <property type="match status" value="1"/>
</dbReference>
<feature type="modified residue" description="4-aspartylphosphate" evidence="14">
    <location>
        <position position="875"/>
    </location>
</feature>
<organism evidence="20 21">
    <name type="scientific">Brevibacillus fluminis</name>
    <dbReference type="NCBI Taxonomy" id="511487"/>
    <lineage>
        <taxon>Bacteria</taxon>
        <taxon>Bacillati</taxon>
        <taxon>Bacillota</taxon>
        <taxon>Bacilli</taxon>
        <taxon>Bacillales</taxon>
        <taxon>Paenibacillaceae</taxon>
        <taxon>Brevibacillus</taxon>
    </lineage>
</organism>
<dbReference type="SUPFAM" id="SSF55874">
    <property type="entry name" value="ATPase domain of HSP90 chaperone/DNA topoisomerase II/histidine kinase"/>
    <property type="match status" value="1"/>
</dbReference>
<dbReference type="InterPro" id="IPR003594">
    <property type="entry name" value="HATPase_dom"/>
</dbReference>
<keyword evidence="12 16" id="KW-0472">Membrane</keyword>
<dbReference type="SUPFAM" id="SSF52172">
    <property type="entry name" value="CheY-like"/>
    <property type="match status" value="1"/>
</dbReference>
<evidence type="ECO:0000256" key="2">
    <source>
        <dbReference type="ARBA" id="ARBA00004651"/>
    </source>
</evidence>
<evidence type="ECO:0000259" key="18">
    <source>
        <dbReference type="PROSITE" id="PS50110"/>
    </source>
</evidence>
<evidence type="ECO:0000256" key="13">
    <source>
        <dbReference type="ARBA" id="ARBA00074306"/>
    </source>
</evidence>
<dbReference type="PROSITE" id="PS50885">
    <property type="entry name" value="HAMP"/>
    <property type="match status" value="1"/>
</dbReference>
<comment type="catalytic activity">
    <reaction evidence="1">
        <text>ATP + protein L-histidine = ADP + protein N-phospho-L-histidine.</text>
        <dbReference type="EC" id="2.7.13.3"/>
    </reaction>
</comment>
<dbReference type="Proteomes" id="UP000271031">
    <property type="component" value="Unassembled WGS sequence"/>
</dbReference>
<dbReference type="PROSITE" id="PS50110">
    <property type="entry name" value="RESPONSE_REGULATORY"/>
    <property type="match status" value="1"/>
</dbReference>
<dbReference type="SMART" id="SM00448">
    <property type="entry name" value="REC"/>
    <property type="match status" value="1"/>
</dbReference>
<accession>A0A3M8DWC6</accession>
<dbReference type="InterPro" id="IPR029016">
    <property type="entry name" value="GAF-like_dom_sf"/>
</dbReference>
<dbReference type="PANTHER" id="PTHR45339">
    <property type="entry name" value="HYBRID SIGNAL TRANSDUCTION HISTIDINE KINASE J"/>
    <property type="match status" value="1"/>
</dbReference>
<evidence type="ECO:0000256" key="7">
    <source>
        <dbReference type="ARBA" id="ARBA00022679"/>
    </source>
</evidence>
<dbReference type="SMART" id="SM00388">
    <property type="entry name" value="HisKA"/>
    <property type="match status" value="1"/>
</dbReference>
<dbReference type="InterPro" id="IPR036097">
    <property type="entry name" value="HisK_dim/P_sf"/>
</dbReference>
<evidence type="ECO:0000256" key="4">
    <source>
        <dbReference type="ARBA" id="ARBA00012438"/>
    </source>
</evidence>
<feature type="coiled-coil region" evidence="15">
    <location>
        <begin position="485"/>
        <end position="554"/>
    </location>
</feature>
<evidence type="ECO:0000313" key="20">
    <source>
        <dbReference type="EMBL" id="RNB92426.1"/>
    </source>
</evidence>
<dbReference type="PROSITE" id="PS50109">
    <property type="entry name" value="HIS_KIN"/>
    <property type="match status" value="1"/>
</dbReference>
<feature type="domain" description="Histidine kinase" evidence="17">
    <location>
        <begin position="561"/>
        <end position="784"/>
    </location>
</feature>
<comment type="caution">
    <text evidence="20">The sequence shown here is derived from an EMBL/GenBank/DDBJ whole genome shotgun (WGS) entry which is preliminary data.</text>
</comment>
<dbReference type="Pfam" id="PF00672">
    <property type="entry name" value="HAMP"/>
    <property type="match status" value="1"/>
</dbReference>
<keyword evidence="16" id="KW-1133">Transmembrane helix</keyword>
<evidence type="ECO:0000256" key="11">
    <source>
        <dbReference type="ARBA" id="ARBA00023012"/>
    </source>
</evidence>
<dbReference type="EC" id="2.7.13.3" evidence="4"/>
<dbReference type="CDD" id="cd00082">
    <property type="entry name" value="HisKA"/>
    <property type="match status" value="1"/>
</dbReference>
<dbReference type="Gene3D" id="3.30.450.40">
    <property type="match status" value="1"/>
</dbReference>
<keyword evidence="8" id="KW-0547">Nucleotide-binding</keyword>
<evidence type="ECO:0000259" key="19">
    <source>
        <dbReference type="PROSITE" id="PS50885"/>
    </source>
</evidence>
<dbReference type="SMART" id="SM00304">
    <property type="entry name" value="HAMP"/>
    <property type="match status" value="1"/>
</dbReference>
<dbReference type="PANTHER" id="PTHR45339:SF1">
    <property type="entry name" value="HYBRID SIGNAL TRANSDUCTION HISTIDINE KINASE J"/>
    <property type="match status" value="1"/>
</dbReference>
<evidence type="ECO:0000256" key="14">
    <source>
        <dbReference type="PROSITE-ProRule" id="PRU00169"/>
    </source>
</evidence>
<evidence type="ECO:0000256" key="10">
    <source>
        <dbReference type="ARBA" id="ARBA00022840"/>
    </source>
</evidence>
<dbReference type="InterPro" id="IPR003660">
    <property type="entry name" value="HAMP_dom"/>
</dbReference>
<keyword evidence="9" id="KW-0418">Kinase</keyword>
<dbReference type="Pfam" id="PF00512">
    <property type="entry name" value="HisKA"/>
    <property type="match status" value="1"/>
</dbReference>
<dbReference type="EMBL" id="RHHQ01000003">
    <property type="protein sequence ID" value="RNB92426.1"/>
    <property type="molecule type" value="Genomic_DNA"/>
</dbReference>
<evidence type="ECO:0000256" key="8">
    <source>
        <dbReference type="ARBA" id="ARBA00022741"/>
    </source>
</evidence>
<reference evidence="20 21" key="1">
    <citation type="submission" date="2018-10" db="EMBL/GenBank/DDBJ databases">
        <title>Phylogenomics of Brevibacillus.</title>
        <authorList>
            <person name="Dunlap C."/>
        </authorList>
    </citation>
    <scope>NUCLEOTIDE SEQUENCE [LARGE SCALE GENOMIC DNA]</scope>
    <source>
        <strain evidence="20 21">JCM 15716</strain>
    </source>
</reference>
<dbReference type="InterPro" id="IPR036890">
    <property type="entry name" value="HATPase_C_sf"/>
</dbReference>
<dbReference type="InterPro" id="IPR003661">
    <property type="entry name" value="HisK_dim/P_dom"/>
</dbReference>
<dbReference type="AlphaFoldDB" id="A0A3M8DWC6"/>
<keyword evidence="16" id="KW-0812">Transmembrane</keyword>
<dbReference type="OrthoDB" id="9790669at2"/>
<dbReference type="InterPro" id="IPR024478">
    <property type="entry name" value="HlyB_4HB_MCP"/>
</dbReference>
<evidence type="ECO:0000256" key="9">
    <source>
        <dbReference type="ARBA" id="ARBA00022777"/>
    </source>
</evidence>
<dbReference type="PRINTS" id="PR00344">
    <property type="entry name" value="BCTRLSENSOR"/>
</dbReference>
<dbReference type="InterPro" id="IPR003018">
    <property type="entry name" value="GAF"/>
</dbReference>
<evidence type="ECO:0000259" key="17">
    <source>
        <dbReference type="PROSITE" id="PS50109"/>
    </source>
</evidence>
<evidence type="ECO:0000256" key="6">
    <source>
        <dbReference type="ARBA" id="ARBA00022553"/>
    </source>
</evidence>
<feature type="domain" description="Response regulatory" evidence="18">
    <location>
        <begin position="825"/>
        <end position="942"/>
    </location>
</feature>
<feature type="domain" description="HAMP" evidence="19">
    <location>
        <begin position="255"/>
        <end position="309"/>
    </location>
</feature>
<comment type="similarity">
    <text evidence="3">In the N-terminal section; belongs to the phytochrome family.</text>
</comment>
<dbReference type="InterPro" id="IPR011006">
    <property type="entry name" value="CheY-like_superfamily"/>
</dbReference>
<dbReference type="SUPFAM" id="SSF55781">
    <property type="entry name" value="GAF domain-like"/>
    <property type="match status" value="1"/>
</dbReference>
<keyword evidence="11" id="KW-0902">Two-component regulatory system</keyword>
<dbReference type="InterPro" id="IPR005467">
    <property type="entry name" value="His_kinase_dom"/>
</dbReference>
<dbReference type="Gene3D" id="3.40.50.2300">
    <property type="match status" value="1"/>
</dbReference>
<gene>
    <name evidence="20" type="ORF">EDM56_01630</name>
</gene>
<keyword evidence="10" id="KW-0067">ATP-binding</keyword>
<dbReference type="Pfam" id="PF00072">
    <property type="entry name" value="Response_reg"/>
    <property type="match status" value="1"/>
</dbReference>
<keyword evidence="5" id="KW-1003">Cell membrane</keyword>
<dbReference type="Gene3D" id="6.10.340.10">
    <property type="match status" value="1"/>
</dbReference>
<dbReference type="Pfam" id="PF13185">
    <property type="entry name" value="GAF_2"/>
    <property type="match status" value="1"/>
</dbReference>
<dbReference type="Pfam" id="PF02518">
    <property type="entry name" value="HATPase_c"/>
    <property type="match status" value="1"/>
</dbReference>
<comment type="subcellular location">
    <subcellularLocation>
        <location evidence="2">Cell membrane</location>
        <topology evidence="2">Multi-pass membrane protein</topology>
    </subcellularLocation>
</comment>
<dbReference type="Pfam" id="PF12729">
    <property type="entry name" value="4HB_MCP_1"/>
    <property type="match status" value="1"/>
</dbReference>
<sequence>MTEGAYSIQLFFSVRVFLLSTRTCWLCREFLKIINNFVIRLRKRRELFMRYKTRMFVGFGAFLMMLLVLLAIISSILTDLNKNINEIVDDRYVKLKAVNSIQNNVNNMSRWINSIVLDETKESVDADMRAYDQATVEITQSMQFLQNKILIEQARRNVVELTKEITAYEQKADDVIELVKAGKKEQAIALVNGDMRAERDDMFEKMDELRDIQETLMDEAYASAKEKYNFIRMIAFVFTIVGVLVGLIIAAWVIRGINRSLKEIASVITSVVFDNVKSLPRMQVKTKDEIGEIARAYNEMAETLEDHVDQEDEYKEAMQEHNWLKTQIAEITKGCQEVQDISRLSQFLISKLTPLVGASHGVLYTREGSVNSITLVKSGTYAIDKQLLAEKTIDVGEGMIGQCALENKPIYLSQIPPNYFKIGSALGNLEPTTLIILPIPYEGKVLAVLEIASLYEFSPLQQNLLHEITSSIGAIFSSMYKHMQVVNLLRESQTLTEELQSQSEELRLQQEELRSINEKLEDQYKSAESKAKELEKAKEELEDNAVQIKQASQYKSEFLANMSHELRTPLNSLLILAQILAENKEHNLTEKQVEFANTIYSSGNNLLLLINDILDLTKVESGKMEIHLAELKLKEILDYIERSFRPMAQQKQLAFTVAMDGTLPHSFETDEQKLQQIITNLLSNAFKFTSTGSVHFQISLQESAEGSNLAFLVRDTGCGIPSDKQEIIFEAFQQADGTTSRKYGGTGLGLSISREMARLLGGFIQVASVEGIGSSFTLYLPLSRKAESVVLDADAYMLAPVAAGVAEQTDTDVATGREEGMTGRNVLVVDDDMRNIFALTAALEERGMNVFFAENGREGIQVLRENPFIDIVLMDIMMPEMDGYETIEAIRNDPGFHKLPIIALTAKAMKHDRAKCMEAGASDYISKPVNVEQLISLMRVWLYR</sequence>
<feature type="transmembrane region" description="Helical" evidence="16">
    <location>
        <begin position="55"/>
        <end position="77"/>
    </location>
</feature>
<dbReference type="CDD" id="cd16922">
    <property type="entry name" value="HATPase_EvgS-ArcB-TorS-like"/>
    <property type="match status" value="1"/>
</dbReference>
<keyword evidence="21" id="KW-1185">Reference proteome</keyword>
<evidence type="ECO:0000256" key="3">
    <source>
        <dbReference type="ARBA" id="ARBA00006402"/>
    </source>
</evidence>
<dbReference type="Gene3D" id="3.30.565.10">
    <property type="entry name" value="Histidine kinase-like ATPase, C-terminal domain"/>
    <property type="match status" value="1"/>
</dbReference>
<dbReference type="FunFam" id="3.30.565.10:FF:000010">
    <property type="entry name" value="Sensor histidine kinase RcsC"/>
    <property type="match status" value="1"/>
</dbReference>
<keyword evidence="15" id="KW-0175">Coiled coil</keyword>
<evidence type="ECO:0000256" key="15">
    <source>
        <dbReference type="SAM" id="Coils"/>
    </source>
</evidence>
<dbReference type="Gene3D" id="1.10.287.130">
    <property type="match status" value="1"/>
</dbReference>
<dbReference type="GO" id="GO:0000155">
    <property type="term" value="F:phosphorelay sensor kinase activity"/>
    <property type="evidence" value="ECO:0007669"/>
    <property type="project" value="InterPro"/>
</dbReference>
<dbReference type="SUPFAM" id="SSF47384">
    <property type="entry name" value="Homodimeric domain of signal transducing histidine kinase"/>
    <property type="match status" value="1"/>
</dbReference>
<evidence type="ECO:0000256" key="1">
    <source>
        <dbReference type="ARBA" id="ARBA00000085"/>
    </source>
</evidence>
<feature type="transmembrane region" description="Helical" evidence="16">
    <location>
        <begin position="233"/>
        <end position="254"/>
    </location>
</feature>
<feature type="coiled-coil region" evidence="15">
    <location>
        <begin position="151"/>
        <end position="178"/>
    </location>
</feature>
<evidence type="ECO:0000256" key="12">
    <source>
        <dbReference type="ARBA" id="ARBA00023136"/>
    </source>
</evidence>
<dbReference type="GO" id="GO:0005524">
    <property type="term" value="F:ATP binding"/>
    <property type="evidence" value="ECO:0007669"/>
    <property type="project" value="UniProtKB-KW"/>
</dbReference>
<evidence type="ECO:0000313" key="21">
    <source>
        <dbReference type="Proteomes" id="UP000271031"/>
    </source>
</evidence>
<feature type="coiled-coil region" evidence="15">
    <location>
        <begin position="293"/>
        <end position="320"/>
    </location>
</feature>
<keyword evidence="6 14" id="KW-0597">Phosphoprotein</keyword>
<dbReference type="InterPro" id="IPR047347">
    <property type="entry name" value="YvaQ-like_sensor"/>
</dbReference>
<name>A0A3M8DWC6_9BACL</name>